<dbReference type="RefSeq" id="WP_272746910.1">
    <property type="nucleotide sequence ID" value="NZ_JAQQKX010000002.1"/>
</dbReference>
<dbReference type="EMBL" id="JAQQKX010000002">
    <property type="protein sequence ID" value="MDC7682420.1"/>
    <property type="molecule type" value="Genomic_DNA"/>
</dbReference>
<feature type="chain" id="PRO_5045254230" evidence="1">
    <location>
        <begin position="25"/>
        <end position="311"/>
    </location>
</feature>
<gene>
    <name evidence="3" type="ORF">PQU92_03985</name>
</gene>
<dbReference type="Pfam" id="PF10988">
    <property type="entry name" value="DUF2807"/>
    <property type="match status" value="2"/>
</dbReference>
<comment type="caution">
    <text evidence="3">The sequence shown here is derived from an EMBL/GenBank/DDBJ whole genome shotgun (WGS) entry which is preliminary data.</text>
</comment>
<accession>A0ABT5HQS1</accession>
<dbReference type="Gene3D" id="2.160.20.120">
    <property type="match status" value="2"/>
</dbReference>
<dbReference type="Proteomes" id="UP001214854">
    <property type="component" value="Unassembled WGS sequence"/>
</dbReference>
<feature type="domain" description="Putative auto-transporter adhesin head GIN" evidence="2">
    <location>
        <begin position="47"/>
        <end position="211"/>
    </location>
</feature>
<evidence type="ECO:0000259" key="2">
    <source>
        <dbReference type="Pfam" id="PF10988"/>
    </source>
</evidence>
<feature type="signal peptide" evidence="1">
    <location>
        <begin position="1"/>
        <end position="24"/>
    </location>
</feature>
<reference evidence="3 4" key="1">
    <citation type="submission" date="2023-01" db="EMBL/GenBank/DDBJ databases">
        <title>Novel species of the genus Asticcacaulis isolated from rivers.</title>
        <authorList>
            <person name="Lu H."/>
        </authorList>
    </citation>
    <scope>NUCLEOTIDE SEQUENCE [LARGE SCALE GENOMIC DNA]</scope>
    <source>
        <strain evidence="3 4">BYS171W</strain>
    </source>
</reference>
<evidence type="ECO:0000256" key="1">
    <source>
        <dbReference type="SAM" id="SignalP"/>
    </source>
</evidence>
<name>A0ABT5HQS1_9CAUL</name>
<keyword evidence="4" id="KW-1185">Reference proteome</keyword>
<proteinExistence type="predicted"/>
<evidence type="ECO:0000313" key="4">
    <source>
        <dbReference type="Proteomes" id="UP001214854"/>
    </source>
</evidence>
<keyword evidence="1" id="KW-0732">Signal</keyword>
<organism evidence="3 4">
    <name type="scientific">Asticcacaulis aquaticus</name>
    <dbReference type="NCBI Taxonomy" id="2984212"/>
    <lineage>
        <taxon>Bacteria</taxon>
        <taxon>Pseudomonadati</taxon>
        <taxon>Pseudomonadota</taxon>
        <taxon>Alphaproteobacteria</taxon>
        <taxon>Caulobacterales</taxon>
        <taxon>Caulobacteraceae</taxon>
        <taxon>Asticcacaulis</taxon>
    </lineage>
</organism>
<feature type="domain" description="Putative auto-transporter adhesin head GIN" evidence="2">
    <location>
        <begin position="223"/>
        <end position="310"/>
    </location>
</feature>
<evidence type="ECO:0000313" key="3">
    <source>
        <dbReference type="EMBL" id="MDC7682420.1"/>
    </source>
</evidence>
<dbReference type="InterPro" id="IPR021255">
    <property type="entry name" value="DUF2807"/>
</dbReference>
<sequence>MRVTLLLFALLSLPGLALPGLAQAGEDRVELKNVAARVIVIAQPRADVDVRVKAGTRAMPQVTVARQNNVVRINGNVSPRNQSCGETTNIFAFNFADKNVTTVKVSGMGQVNLGDLPVIYIYAPENLEIVSHGAVYGSLNETSSLKLSVHGCGDWRLGPVRGDLKLMSTGSGNIHGPNAGRTEIVSGGSGDIIMGPVRSLKVSQSGSGDIVTGPVAEGLSAAQAGSGDMAIASVNGPIEVSLAGSGDVTIARGRAQTLKIAIAGSGDVHFGGEAHAVEAAIVGSGDIYVARSTGSVQKKVLGSGEVSIGGR</sequence>
<protein>
    <submittedName>
        <fullName evidence="3">DUF2807 domain-containing protein</fullName>
    </submittedName>
</protein>